<feature type="coiled-coil region" evidence="1">
    <location>
        <begin position="44"/>
        <end position="71"/>
    </location>
</feature>
<proteinExistence type="predicted"/>
<accession>A0ABX7N8P1</accession>
<evidence type="ECO:0000256" key="1">
    <source>
        <dbReference type="SAM" id="Coils"/>
    </source>
</evidence>
<evidence type="ECO:0000313" key="2">
    <source>
        <dbReference type="EMBL" id="QSQ14020.1"/>
    </source>
</evidence>
<dbReference type="EMBL" id="CP071091">
    <property type="protein sequence ID" value="QSQ14020.1"/>
    <property type="molecule type" value="Genomic_DNA"/>
</dbReference>
<organism evidence="2 3">
    <name type="scientific">Myxococcus landrumensis</name>
    <dbReference type="NCBI Taxonomy" id="2813577"/>
    <lineage>
        <taxon>Bacteria</taxon>
        <taxon>Pseudomonadati</taxon>
        <taxon>Myxococcota</taxon>
        <taxon>Myxococcia</taxon>
        <taxon>Myxococcales</taxon>
        <taxon>Cystobacterineae</taxon>
        <taxon>Myxococcaceae</taxon>
        <taxon>Myxococcus</taxon>
    </lineage>
</organism>
<name>A0ABX7N8P1_9BACT</name>
<dbReference type="RefSeq" id="WP_206715814.1">
    <property type="nucleotide sequence ID" value="NZ_CP071091.1"/>
</dbReference>
<dbReference type="Proteomes" id="UP000663090">
    <property type="component" value="Chromosome"/>
</dbReference>
<keyword evidence="1" id="KW-0175">Coiled coil</keyword>
<gene>
    <name evidence="2" type="ORF">JY572_37855</name>
</gene>
<sequence>MYIQMVNPYDNIARPNCRTIRQLEYADFEEKGRENLMKSAEFGRQEAAKLAKRSKKKSQALKEQAAELEAKAVSPARFVWRILLKGFAEWTWVGTAASAEGRRYYGAGSSGAFSVVEAIRPALEDEPNGFKD</sequence>
<keyword evidence="3" id="KW-1185">Reference proteome</keyword>
<protein>
    <submittedName>
        <fullName evidence="2">Uncharacterized protein</fullName>
    </submittedName>
</protein>
<reference evidence="2 3" key="1">
    <citation type="submission" date="2021-02" db="EMBL/GenBank/DDBJ databases">
        <title>De Novo genome assembly of isolated myxobacteria.</title>
        <authorList>
            <person name="Stevens D.C."/>
        </authorList>
    </citation>
    <scope>NUCLEOTIDE SEQUENCE [LARGE SCALE GENOMIC DNA]</scope>
    <source>
        <strain evidence="2 3">SCHIC003</strain>
    </source>
</reference>
<evidence type="ECO:0000313" key="3">
    <source>
        <dbReference type="Proteomes" id="UP000663090"/>
    </source>
</evidence>